<dbReference type="EMBL" id="QIBZ01000007">
    <property type="protein sequence ID" value="RNM35111.1"/>
    <property type="molecule type" value="Genomic_DNA"/>
</dbReference>
<dbReference type="GO" id="GO:0140662">
    <property type="term" value="F:ATP-dependent protein folding chaperone"/>
    <property type="evidence" value="ECO:0007669"/>
    <property type="project" value="InterPro"/>
</dbReference>
<dbReference type="Gene3D" id="2.60.34.10">
    <property type="entry name" value="Substrate Binding Domain Of DNAk, Chain A, domain 1"/>
    <property type="match status" value="1"/>
</dbReference>
<organism evidence="5 6">
    <name type="scientific">Slackia isoflavoniconvertens</name>
    <dbReference type="NCBI Taxonomy" id="572010"/>
    <lineage>
        <taxon>Bacteria</taxon>
        <taxon>Bacillati</taxon>
        <taxon>Actinomycetota</taxon>
        <taxon>Coriobacteriia</taxon>
        <taxon>Eggerthellales</taxon>
        <taxon>Eggerthellaceae</taxon>
        <taxon>Slackia</taxon>
    </lineage>
</organism>
<keyword evidence="2" id="KW-0067">ATP-binding</keyword>
<sequence>MAKKTVDINVGKSKFSRNQKTGGSTSVQLDCANGKLPFDIAIELPDGRAHAVVRRGRTLPIHQEELFSTASSYQTAMEFHVVYGNRPLAKDCESIARIRLRNIRWSAAGVPKVTVNFDVDKTGLLTIGVNNLDRKDEAIVETNEIPTGFNETAHAAEGENAASDAAERERIRELDEARELLRRLDDEYHVSKRAMKWGEKREYKRVRKSIVDIVSQPLSKTSNADMKALRLNMQDMRGQKRVLDQRKAQVEGWYD</sequence>
<dbReference type="Pfam" id="PF00012">
    <property type="entry name" value="HSP70"/>
    <property type="match status" value="1"/>
</dbReference>
<reference evidence="6" key="1">
    <citation type="submission" date="2018-05" db="EMBL/GenBank/DDBJ databases">
        <title>Genome Sequencing of selected type strains of the family Eggerthellaceae.</title>
        <authorList>
            <person name="Danylec N."/>
            <person name="Stoll D.A."/>
            <person name="Doetsch A."/>
            <person name="Huch M."/>
        </authorList>
    </citation>
    <scope>NUCLEOTIDE SEQUENCE [LARGE SCALE GENOMIC DNA]</scope>
    <source>
        <strain evidence="6">DSM 22006</strain>
    </source>
</reference>
<dbReference type="InterPro" id="IPR029047">
    <property type="entry name" value="HSP70_peptide-bd_sf"/>
</dbReference>
<evidence type="ECO:0000256" key="3">
    <source>
        <dbReference type="ARBA" id="ARBA00023186"/>
    </source>
</evidence>
<dbReference type="PANTHER" id="PTHR19375">
    <property type="entry name" value="HEAT SHOCK PROTEIN 70KDA"/>
    <property type="match status" value="1"/>
</dbReference>
<protein>
    <submittedName>
        <fullName evidence="5">Uncharacterized protein</fullName>
    </submittedName>
</protein>
<proteinExistence type="predicted"/>
<dbReference type="GeneID" id="98661570"/>
<keyword evidence="6" id="KW-1185">Reference proteome</keyword>
<dbReference type="InterPro" id="IPR013126">
    <property type="entry name" value="Hsp_70_fam"/>
</dbReference>
<name>A0A3N0IDN9_9ACTN</name>
<evidence type="ECO:0000313" key="5">
    <source>
        <dbReference type="EMBL" id="RNM35111.1"/>
    </source>
</evidence>
<dbReference type="GO" id="GO:0005524">
    <property type="term" value="F:ATP binding"/>
    <property type="evidence" value="ECO:0007669"/>
    <property type="project" value="UniProtKB-KW"/>
</dbReference>
<evidence type="ECO:0000256" key="2">
    <source>
        <dbReference type="ARBA" id="ARBA00022840"/>
    </source>
</evidence>
<keyword evidence="3" id="KW-0143">Chaperone</keyword>
<gene>
    <name evidence="5" type="ORF">DMP05_05205</name>
</gene>
<evidence type="ECO:0000256" key="1">
    <source>
        <dbReference type="ARBA" id="ARBA00022741"/>
    </source>
</evidence>
<comment type="caution">
    <text evidence="5">The sequence shown here is derived from an EMBL/GenBank/DDBJ whole genome shotgun (WGS) entry which is preliminary data.</text>
</comment>
<evidence type="ECO:0000256" key="4">
    <source>
        <dbReference type="SAM" id="Coils"/>
    </source>
</evidence>
<dbReference type="SUPFAM" id="SSF100920">
    <property type="entry name" value="Heat shock protein 70kD (HSP70), peptide-binding domain"/>
    <property type="match status" value="1"/>
</dbReference>
<dbReference type="AlphaFoldDB" id="A0A3N0IDN9"/>
<keyword evidence="1" id="KW-0547">Nucleotide-binding</keyword>
<feature type="coiled-coil region" evidence="4">
    <location>
        <begin position="163"/>
        <end position="194"/>
    </location>
</feature>
<keyword evidence="4" id="KW-0175">Coiled coil</keyword>
<dbReference type="RefSeq" id="WP_123219469.1">
    <property type="nucleotide sequence ID" value="NZ_DBFRYF010000025.1"/>
</dbReference>
<accession>A0A3N0IDN9</accession>
<evidence type="ECO:0000313" key="6">
    <source>
        <dbReference type="Proteomes" id="UP000271472"/>
    </source>
</evidence>
<dbReference type="Proteomes" id="UP000271472">
    <property type="component" value="Unassembled WGS sequence"/>
</dbReference>
<dbReference type="OrthoDB" id="3174789at2"/>